<dbReference type="Proteomes" id="UP000236754">
    <property type="component" value="Unassembled WGS sequence"/>
</dbReference>
<feature type="compositionally biased region" description="Low complexity" evidence="6">
    <location>
        <begin position="7"/>
        <end position="21"/>
    </location>
</feature>
<feature type="transmembrane region" description="Helical" evidence="7">
    <location>
        <begin position="324"/>
        <end position="348"/>
    </location>
</feature>
<feature type="transmembrane region" description="Helical" evidence="7">
    <location>
        <begin position="238"/>
        <end position="259"/>
    </location>
</feature>
<feature type="transmembrane region" description="Helical" evidence="7">
    <location>
        <begin position="383"/>
        <end position="405"/>
    </location>
</feature>
<feature type="transmembrane region" description="Helical" evidence="7">
    <location>
        <begin position="299"/>
        <end position="318"/>
    </location>
</feature>
<evidence type="ECO:0000256" key="5">
    <source>
        <dbReference type="ARBA" id="ARBA00023136"/>
    </source>
</evidence>
<keyword evidence="9" id="KW-1185">Reference proteome</keyword>
<dbReference type="PANTHER" id="PTHR23513:SF17">
    <property type="entry name" value="MEMBRANE PROTEIN"/>
    <property type="match status" value="1"/>
</dbReference>
<feature type="region of interest" description="Disordered" evidence="6">
    <location>
        <begin position="419"/>
        <end position="440"/>
    </location>
</feature>
<sequence length="440" mass="42438">MAAPIGTQSRQPPSPPASSRTALPRSYLYWLAGTRASLTGDAALSFALGWAASAHGGRTAALVLTAITLPRTVLLLLGGAVGDRFGARRVMIAGDVVMLAAVLALAVAACAWGAPPGMLLGFAVVVGTVDAFYLPATGSMPSRLVGPAQLPRAMALRQAGGQLAALLGAPLGAVLVAVAGLSGTALVDAASFGAVLAVMARLRPAAEGERPPGNESLLAGIADGVRCAATDPVLRSALLLTAAAAAGLLPAVSLLGPLLARGHGWGPATAGLVAAGQGAGMLLAALAAARLGIMRRIGVGASLGLVLAAAGLAGLAAAPAPAVAVAAAGAVGAGSGVFACHLAPLVLAGTPRAHLSRVQSLLALVQSLALVVANNVLGWLASMSGVGCALACCAVLAGAAGAAGWSSAPLRGVRRDAAQAGSAEIRRQSGGRGSGGTGGP</sequence>
<comment type="subcellular location">
    <subcellularLocation>
        <location evidence="1">Cell membrane</location>
        <topology evidence="1">Multi-pass membrane protein</topology>
    </subcellularLocation>
</comment>
<name>A0A1H6B7Z8_9ACTN</name>
<dbReference type="RefSeq" id="WP_103886570.1">
    <property type="nucleotide sequence ID" value="NZ_FNVU01000006.1"/>
</dbReference>
<dbReference type="Gene3D" id="1.20.1250.20">
    <property type="entry name" value="MFS general substrate transporter like domains"/>
    <property type="match status" value="1"/>
</dbReference>
<feature type="transmembrane region" description="Helical" evidence="7">
    <location>
        <begin position="159"/>
        <end position="179"/>
    </location>
</feature>
<keyword evidence="5 7" id="KW-0472">Membrane</keyword>
<keyword evidence="2" id="KW-1003">Cell membrane</keyword>
<dbReference type="SUPFAM" id="SSF103473">
    <property type="entry name" value="MFS general substrate transporter"/>
    <property type="match status" value="1"/>
</dbReference>
<evidence type="ECO:0000256" key="6">
    <source>
        <dbReference type="SAM" id="MobiDB-lite"/>
    </source>
</evidence>
<reference evidence="8 9" key="1">
    <citation type="submission" date="2016-10" db="EMBL/GenBank/DDBJ databases">
        <authorList>
            <person name="de Groot N.N."/>
        </authorList>
    </citation>
    <scope>NUCLEOTIDE SEQUENCE [LARGE SCALE GENOMIC DNA]</scope>
    <source>
        <strain evidence="8 9">CGMCC 4.2023</strain>
    </source>
</reference>
<evidence type="ECO:0000313" key="8">
    <source>
        <dbReference type="EMBL" id="SEG56969.1"/>
    </source>
</evidence>
<feature type="transmembrane region" description="Helical" evidence="7">
    <location>
        <begin position="59"/>
        <end position="78"/>
    </location>
</feature>
<feature type="region of interest" description="Disordered" evidence="6">
    <location>
        <begin position="1"/>
        <end position="21"/>
    </location>
</feature>
<evidence type="ECO:0000256" key="4">
    <source>
        <dbReference type="ARBA" id="ARBA00022989"/>
    </source>
</evidence>
<dbReference type="OrthoDB" id="69054at2"/>
<gene>
    <name evidence="8" type="ORF">SAMN05216223_106311</name>
</gene>
<feature type="transmembrane region" description="Helical" evidence="7">
    <location>
        <begin position="120"/>
        <end position="138"/>
    </location>
</feature>
<keyword evidence="3 7" id="KW-0812">Transmembrane</keyword>
<accession>A0A1H6B7Z8</accession>
<evidence type="ECO:0000256" key="7">
    <source>
        <dbReference type="SAM" id="Phobius"/>
    </source>
</evidence>
<dbReference type="InterPro" id="IPR036259">
    <property type="entry name" value="MFS_trans_sf"/>
</dbReference>
<evidence type="ECO:0000256" key="3">
    <source>
        <dbReference type="ARBA" id="ARBA00022692"/>
    </source>
</evidence>
<dbReference type="PANTHER" id="PTHR23513">
    <property type="entry name" value="INTEGRAL MEMBRANE EFFLUX PROTEIN-RELATED"/>
    <property type="match status" value="1"/>
</dbReference>
<organism evidence="8 9">
    <name type="scientific">Actinacidiphila yanglinensis</name>
    <dbReference type="NCBI Taxonomy" id="310779"/>
    <lineage>
        <taxon>Bacteria</taxon>
        <taxon>Bacillati</taxon>
        <taxon>Actinomycetota</taxon>
        <taxon>Actinomycetes</taxon>
        <taxon>Kitasatosporales</taxon>
        <taxon>Streptomycetaceae</taxon>
        <taxon>Actinacidiphila</taxon>
    </lineage>
</organism>
<dbReference type="GO" id="GO:0022857">
    <property type="term" value="F:transmembrane transporter activity"/>
    <property type="evidence" value="ECO:0007669"/>
    <property type="project" value="InterPro"/>
</dbReference>
<dbReference type="EMBL" id="FNVU01000006">
    <property type="protein sequence ID" value="SEG56969.1"/>
    <property type="molecule type" value="Genomic_DNA"/>
</dbReference>
<dbReference type="Pfam" id="PF07690">
    <property type="entry name" value="MFS_1"/>
    <property type="match status" value="1"/>
</dbReference>
<feature type="transmembrane region" description="Helical" evidence="7">
    <location>
        <begin position="360"/>
        <end position="377"/>
    </location>
</feature>
<evidence type="ECO:0000256" key="2">
    <source>
        <dbReference type="ARBA" id="ARBA00022475"/>
    </source>
</evidence>
<keyword evidence="4 7" id="KW-1133">Transmembrane helix</keyword>
<proteinExistence type="predicted"/>
<dbReference type="AlphaFoldDB" id="A0A1H6B7Z8"/>
<dbReference type="GO" id="GO:0005886">
    <property type="term" value="C:plasma membrane"/>
    <property type="evidence" value="ECO:0007669"/>
    <property type="project" value="UniProtKB-SubCell"/>
</dbReference>
<protein>
    <submittedName>
        <fullName evidence="8">Predicted arabinose efflux permease, MFS family</fullName>
    </submittedName>
</protein>
<feature type="transmembrane region" description="Helical" evidence="7">
    <location>
        <begin position="265"/>
        <end position="287"/>
    </location>
</feature>
<evidence type="ECO:0000256" key="1">
    <source>
        <dbReference type="ARBA" id="ARBA00004651"/>
    </source>
</evidence>
<evidence type="ECO:0000313" key="9">
    <source>
        <dbReference type="Proteomes" id="UP000236754"/>
    </source>
</evidence>
<dbReference type="InterPro" id="IPR011701">
    <property type="entry name" value="MFS"/>
</dbReference>
<feature type="compositionally biased region" description="Gly residues" evidence="6">
    <location>
        <begin position="430"/>
        <end position="440"/>
    </location>
</feature>
<feature type="transmembrane region" description="Helical" evidence="7">
    <location>
        <begin position="90"/>
        <end position="114"/>
    </location>
</feature>